<organism evidence="2">
    <name type="scientific">Arundo donax</name>
    <name type="common">Giant reed</name>
    <name type="synonym">Donax arundinaceus</name>
    <dbReference type="NCBI Taxonomy" id="35708"/>
    <lineage>
        <taxon>Eukaryota</taxon>
        <taxon>Viridiplantae</taxon>
        <taxon>Streptophyta</taxon>
        <taxon>Embryophyta</taxon>
        <taxon>Tracheophyta</taxon>
        <taxon>Spermatophyta</taxon>
        <taxon>Magnoliopsida</taxon>
        <taxon>Liliopsida</taxon>
        <taxon>Poales</taxon>
        <taxon>Poaceae</taxon>
        <taxon>PACMAD clade</taxon>
        <taxon>Arundinoideae</taxon>
        <taxon>Arundineae</taxon>
        <taxon>Arundo</taxon>
    </lineage>
</organism>
<keyword evidence="1" id="KW-0472">Membrane</keyword>
<dbReference type="EMBL" id="GBRH01197717">
    <property type="protein sequence ID" value="JAE00179.1"/>
    <property type="molecule type" value="Transcribed_RNA"/>
</dbReference>
<dbReference type="AlphaFoldDB" id="A0A0A9EMH3"/>
<proteinExistence type="predicted"/>
<reference evidence="2" key="2">
    <citation type="journal article" date="2015" name="Data Brief">
        <title>Shoot transcriptome of the giant reed, Arundo donax.</title>
        <authorList>
            <person name="Barrero R.A."/>
            <person name="Guerrero F.D."/>
            <person name="Moolhuijzen P."/>
            <person name="Goolsby J.A."/>
            <person name="Tidwell J."/>
            <person name="Bellgard S.E."/>
            <person name="Bellgard M.I."/>
        </authorList>
    </citation>
    <scope>NUCLEOTIDE SEQUENCE</scope>
    <source>
        <tissue evidence="2">Shoot tissue taken approximately 20 cm above the soil surface</tissue>
    </source>
</reference>
<name>A0A0A9EMH3_ARUDO</name>
<keyword evidence="1" id="KW-0812">Transmembrane</keyword>
<keyword evidence="1" id="KW-1133">Transmembrane helix</keyword>
<feature type="transmembrane region" description="Helical" evidence="1">
    <location>
        <begin position="36"/>
        <end position="53"/>
    </location>
</feature>
<reference evidence="2" key="1">
    <citation type="submission" date="2014-09" db="EMBL/GenBank/DDBJ databases">
        <authorList>
            <person name="Magalhaes I.L.F."/>
            <person name="Oliveira U."/>
            <person name="Santos F.R."/>
            <person name="Vidigal T.H.D.A."/>
            <person name="Brescovit A.D."/>
            <person name="Santos A.J."/>
        </authorList>
    </citation>
    <scope>NUCLEOTIDE SEQUENCE</scope>
    <source>
        <tissue evidence="2">Shoot tissue taken approximately 20 cm above the soil surface</tissue>
    </source>
</reference>
<accession>A0A0A9EMH3</accession>
<evidence type="ECO:0000313" key="2">
    <source>
        <dbReference type="EMBL" id="JAE00179.1"/>
    </source>
</evidence>
<protein>
    <submittedName>
        <fullName evidence="2">Uncharacterized protein</fullName>
    </submittedName>
</protein>
<evidence type="ECO:0000256" key="1">
    <source>
        <dbReference type="SAM" id="Phobius"/>
    </source>
</evidence>
<sequence length="67" mass="7827">MCAKRVKHQFGAIYKKGRGYSFRNTQCTSPGYSTRVNFYLFFMICSLYIFFLNEDGIFPLQFMSAKG</sequence>